<dbReference type="GO" id="GO:0071770">
    <property type="term" value="P:DIM/DIP cell wall layer assembly"/>
    <property type="evidence" value="ECO:0007669"/>
    <property type="project" value="TreeGrafter"/>
</dbReference>
<sequence length="378" mass="40640">MWIYDYSLNLENYSQNETIQALREGVKLDSFSKHLAGPKPPLPAVPKCFNKFTGISTDINFRSILQTAAHLKLPKEGITGVFITVGNPQNATTHKTTSRYGMYDMLPGIISYGLNLKGLGIYTASTCDSFGSAITLAKALNEGGYIDNAIILASNMEVGAEAFKATSILSESQRCAPFTTLRNGSWPGLGYGGITLSKQRTEKSKIQIVGAYTANAGNDRASFLAPSVQAQQTAINSAWLKAGFPLKEASFIETHGTGTRIGDALEIDALRRCYHSSHSSKEKIVLGASKELTGHLDAASGLVSLVRSIDLLKNQQTPSCSEEAICHEDKELLSPEFQLGDGTKHVKQNGLAGVTMIGIAGSTTHIVLKRENEQSVLL</sequence>
<dbReference type="Gene3D" id="3.40.47.10">
    <property type="match status" value="1"/>
</dbReference>
<evidence type="ECO:0000259" key="5">
    <source>
        <dbReference type="PROSITE" id="PS52004"/>
    </source>
</evidence>
<dbReference type="InterPro" id="IPR016039">
    <property type="entry name" value="Thiolase-like"/>
</dbReference>
<evidence type="ECO:0000313" key="7">
    <source>
        <dbReference type="Proteomes" id="UP001146430"/>
    </source>
</evidence>
<keyword evidence="4" id="KW-0808">Transferase</keyword>
<proteinExistence type="inferred from homology"/>
<dbReference type="AlphaFoldDB" id="A0A9X3MEL2"/>
<evidence type="ECO:0000256" key="3">
    <source>
        <dbReference type="ARBA" id="ARBA00023268"/>
    </source>
</evidence>
<dbReference type="PROSITE" id="PS52004">
    <property type="entry name" value="KS3_2"/>
    <property type="match status" value="1"/>
</dbReference>
<comment type="similarity">
    <text evidence="4">Belongs to the thiolase-like superfamily. Beta-ketoacyl-ACP synthases family.</text>
</comment>
<name>A0A9X3MEL2_9CORY</name>
<keyword evidence="3" id="KW-0511">Multifunctional enzyme</keyword>
<dbReference type="PANTHER" id="PTHR43775:SF37">
    <property type="entry name" value="SI:DKEY-61P9.11"/>
    <property type="match status" value="1"/>
</dbReference>
<keyword evidence="2" id="KW-0597">Phosphoprotein</keyword>
<dbReference type="EMBL" id="JAKMUU010000009">
    <property type="protein sequence ID" value="MCZ9307948.1"/>
    <property type="molecule type" value="Genomic_DNA"/>
</dbReference>
<dbReference type="InterPro" id="IPR014031">
    <property type="entry name" value="Ketoacyl_synth_C"/>
</dbReference>
<dbReference type="SUPFAM" id="SSF53901">
    <property type="entry name" value="Thiolase-like"/>
    <property type="match status" value="1"/>
</dbReference>
<reference evidence="6" key="1">
    <citation type="submission" date="2022-02" db="EMBL/GenBank/DDBJ databases">
        <title>Corynebacterium sp. from urogenital microbiome.</title>
        <authorList>
            <person name="Cappelli E.A."/>
            <person name="Ribeiro T.G."/>
            <person name="Peixe L."/>
        </authorList>
    </citation>
    <scope>NUCLEOTIDE SEQUENCE</scope>
    <source>
        <strain evidence="6">C8Ua_181</strain>
    </source>
</reference>
<evidence type="ECO:0000313" key="6">
    <source>
        <dbReference type="EMBL" id="MCZ9307948.1"/>
    </source>
</evidence>
<dbReference type="PANTHER" id="PTHR43775">
    <property type="entry name" value="FATTY ACID SYNTHASE"/>
    <property type="match status" value="1"/>
</dbReference>
<dbReference type="Pfam" id="PF02801">
    <property type="entry name" value="Ketoacyl-synt_C"/>
    <property type="match status" value="1"/>
</dbReference>
<dbReference type="GO" id="GO:0006633">
    <property type="term" value="P:fatty acid biosynthetic process"/>
    <property type="evidence" value="ECO:0007669"/>
    <property type="project" value="TreeGrafter"/>
</dbReference>
<evidence type="ECO:0000256" key="2">
    <source>
        <dbReference type="ARBA" id="ARBA00022553"/>
    </source>
</evidence>
<dbReference type="RefSeq" id="WP_269947046.1">
    <property type="nucleotide sequence ID" value="NZ_JAKMUU010000009.1"/>
</dbReference>
<keyword evidence="1" id="KW-0596">Phosphopantetheine</keyword>
<dbReference type="Pfam" id="PF00109">
    <property type="entry name" value="ketoacyl-synt"/>
    <property type="match status" value="1"/>
</dbReference>
<evidence type="ECO:0000256" key="4">
    <source>
        <dbReference type="RuleBase" id="RU003694"/>
    </source>
</evidence>
<gene>
    <name evidence="6" type="ORF">L8V01_10755</name>
</gene>
<comment type="caution">
    <text evidence="6">The sequence shown here is derived from an EMBL/GenBank/DDBJ whole genome shotgun (WGS) entry which is preliminary data.</text>
</comment>
<organism evidence="6 7">
    <name type="scientific">Corynebacterium curieae</name>
    <dbReference type="NCBI Taxonomy" id="2913500"/>
    <lineage>
        <taxon>Bacteria</taxon>
        <taxon>Bacillati</taxon>
        <taxon>Actinomycetota</taxon>
        <taxon>Actinomycetes</taxon>
        <taxon>Mycobacteriales</taxon>
        <taxon>Corynebacteriaceae</taxon>
        <taxon>Corynebacterium</taxon>
    </lineage>
</organism>
<dbReference type="GO" id="GO:0005886">
    <property type="term" value="C:plasma membrane"/>
    <property type="evidence" value="ECO:0007669"/>
    <property type="project" value="TreeGrafter"/>
</dbReference>
<dbReference type="InterPro" id="IPR020841">
    <property type="entry name" value="PKS_Beta-ketoAc_synthase_dom"/>
</dbReference>
<dbReference type="Proteomes" id="UP001146430">
    <property type="component" value="Unassembled WGS sequence"/>
</dbReference>
<dbReference type="InterPro" id="IPR050091">
    <property type="entry name" value="PKS_NRPS_Biosynth_Enz"/>
</dbReference>
<evidence type="ECO:0000256" key="1">
    <source>
        <dbReference type="ARBA" id="ARBA00022450"/>
    </source>
</evidence>
<protein>
    <recommendedName>
        <fullName evidence="5">Ketosynthase family 3 (KS3) domain-containing protein</fullName>
    </recommendedName>
</protein>
<accession>A0A9X3MEL2</accession>
<dbReference type="GO" id="GO:0004312">
    <property type="term" value="F:fatty acid synthase activity"/>
    <property type="evidence" value="ECO:0007669"/>
    <property type="project" value="TreeGrafter"/>
</dbReference>
<dbReference type="GO" id="GO:0005737">
    <property type="term" value="C:cytoplasm"/>
    <property type="evidence" value="ECO:0007669"/>
    <property type="project" value="TreeGrafter"/>
</dbReference>
<dbReference type="InterPro" id="IPR014030">
    <property type="entry name" value="Ketoacyl_synth_N"/>
</dbReference>
<dbReference type="SMART" id="SM00825">
    <property type="entry name" value="PKS_KS"/>
    <property type="match status" value="1"/>
</dbReference>
<feature type="domain" description="Ketosynthase family 3 (KS3)" evidence="5">
    <location>
        <begin position="1"/>
        <end position="370"/>
    </location>
</feature>